<reference evidence="10" key="1">
    <citation type="journal article" date="2014" name="PLoS ONE">
        <title>Transcriptome-Based Identification of ABC Transporters in the Western Tarnished Plant Bug Lygus hesperus.</title>
        <authorList>
            <person name="Hull J.J."/>
            <person name="Chaney K."/>
            <person name="Geib S.M."/>
            <person name="Fabrick J.A."/>
            <person name="Brent C.S."/>
            <person name="Walsh D."/>
            <person name="Lavine L.C."/>
        </authorList>
    </citation>
    <scope>NUCLEOTIDE SEQUENCE</scope>
</reference>
<evidence type="ECO:0000256" key="3">
    <source>
        <dbReference type="ARBA" id="ARBA00022691"/>
    </source>
</evidence>
<dbReference type="GO" id="GO:0000179">
    <property type="term" value="F:rRNA (adenine-N6,N6-)-dimethyltransferase activity"/>
    <property type="evidence" value="ECO:0007669"/>
    <property type="project" value="UniProtKB-UniRule"/>
</dbReference>
<dbReference type="PANTHER" id="PTHR11727">
    <property type="entry name" value="DIMETHYLADENOSINE TRANSFERASE"/>
    <property type="match status" value="1"/>
</dbReference>
<dbReference type="InterPro" id="IPR029063">
    <property type="entry name" value="SAM-dependent_MTases_sf"/>
</dbReference>
<dbReference type="AlphaFoldDB" id="A0A0A9Z6W5"/>
<evidence type="ECO:0000313" key="11">
    <source>
        <dbReference type="EMBL" id="JAQ16797.1"/>
    </source>
</evidence>
<dbReference type="Gene3D" id="3.40.50.150">
    <property type="entry name" value="Vaccinia Virus protein VP39"/>
    <property type="match status" value="1"/>
</dbReference>
<comment type="similarity">
    <text evidence="7 8">Belongs to the class I-like SAM-binding methyltransferase superfamily. rRNA adenine N(6)-methyltransferase family.</text>
</comment>
<comment type="caution">
    <text evidence="7">Lacks conserved residue(s) required for the propagation of feature annotation.</text>
</comment>
<comment type="subunit">
    <text evidence="5">Part of the small subunit (SSU) processome, composed of more than 70 proteins and the RNA chaperone small nucleolar RNA (snoRNA) U3.</text>
</comment>
<feature type="binding site" evidence="7">
    <location>
        <position position="115"/>
    </location>
    <ligand>
        <name>S-adenosyl-L-methionine</name>
        <dbReference type="ChEBI" id="CHEBI:59789"/>
    </ligand>
</feature>
<evidence type="ECO:0000256" key="8">
    <source>
        <dbReference type="RuleBase" id="RU362106"/>
    </source>
</evidence>
<evidence type="ECO:0000256" key="5">
    <source>
        <dbReference type="ARBA" id="ARBA00035020"/>
    </source>
</evidence>
<accession>A0A0A9Z6W5</accession>
<gene>
    <name evidence="11" type="primary">CG11837_2</name>
    <name evidence="10" type="ORF">CM83_100076</name>
    <name evidence="11" type="ORF">g.4363</name>
</gene>
<feature type="region of interest" description="Disordered" evidence="9">
    <location>
        <begin position="40"/>
        <end position="78"/>
    </location>
</feature>
<dbReference type="PROSITE" id="PS51689">
    <property type="entry name" value="SAM_RNA_A_N6_MT"/>
    <property type="match status" value="1"/>
</dbReference>
<evidence type="ECO:0000256" key="2">
    <source>
        <dbReference type="ARBA" id="ARBA00022679"/>
    </source>
</evidence>
<evidence type="ECO:0000256" key="1">
    <source>
        <dbReference type="ARBA" id="ARBA00022603"/>
    </source>
</evidence>
<evidence type="ECO:0000256" key="7">
    <source>
        <dbReference type="PROSITE-ProRule" id="PRU01026"/>
    </source>
</evidence>
<feature type="binding site" evidence="7">
    <location>
        <position position="90"/>
    </location>
    <ligand>
        <name>S-adenosyl-L-methionine</name>
        <dbReference type="ChEBI" id="CHEBI:59789"/>
    </ligand>
</feature>
<dbReference type="GO" id="GO:0005730">
    <property type="term" value="C:nucleolus"/>
    <property type="evidence" value="ECO:0007669"/>
    <property type="project" value="TreeGrafter"/>
</dbReference>
<organism evidence="10">
    <name type="scientific">Lygus hesperus</name>
    <name type="common">Western plant bug</name>
    <dbReference type="NCBI Taxonomy" id="30085"/>
    <lineage>
        <taxon>Eukaryota</taxon>
        <taxon>Metazoa</taxon>
        <taxon>Ecdysozoa</taxon>
        <taxon>Arthropoda</taxon>
        <taxon>Hexapoda</taxon>
        <taxon>Insecta</taxon>
        <taxon>Pterygota</taxon>
        <taxon>Neoptera</taxon>
        <taxon>Paraneoptera</taxon>
        <taxon>Hemiptera</taxon>
        <taxon>Heteroptera</taxon>
        <taxon>Panheteroptera</taxon>
        <taxon>Cimicomorpha</taxon>
        <taxon>Miridae</taxon>
        <taxon>Mirini</taxon>
        <taxon>Lygus</taxon>
    </lineage>
</organism>
<name>A0A0A9Z6W5_LYGHE</name>
<evidence type="ECO:0000256" key="4">
    <source>
        <dbReference type="ARBA" id="ARBA00022884"/>
    </source>
</evidence>
<protein>
    <recommendedName>
        <fullName evidence="8">rRNA adenine N(6)-methyltransferase</fullName>
        <ecNumber evidence="8">2.1.1.-</ecNumber>
    </recommendedName>
</protein>
<evidence type="ECO:0000313" key="10">
    <source>
        <dbReference type="EMBL" id="JAG39606.1"/>
    </source>
</evidence>
<dbReference type="EMBL" id="GBHO01003998">
    <property type="protein sequence ID" value="JAG39606.1"/>
    <property type="molecule type" value="Transcribed_RNA"/>
</dbReference>
<evidence type="ECO:0000256" key="6">
    <source>
        <dbReference type="ARBA" id="ARBA00046134"/>
    </source>
</evidence>
<keyword evidence="3 7" id="KW-0949">S-adenosyl-L-methionine</keyword>
<reference evidence="11" key="3">
    <citation type="journal article" date="2016" name="Gigascience">
        <title>De novo construction of an expanded transcriptome assembly for the western tarnished plant bug, Lygus hesperus.</title>
        <authorList>
            <person name="Tassone E.E."/>
            <person name="Geib S.M."/>
            <person name="Hall B."/>
            <person name="Fabrick J.A."/>
            <person name="Brent C.S."/>
            <person name="Hull J.J."/>
        </authorList>
    </citation>
    <scope>NUCLEOTIDE SEQUENCE</scope>
</reference>
<dbReference type="EC" id="2.1.1.-" evidence="8"/>
<sequence length="122" mass="12965">MAKTKQVTLGVIRAADTCLPSRKVRFATERPILGKSVVHKKSDQNASATKVKGYSLGVDKRSRKTEHSSAGNNHGQSGMVFNKGFGQHILKNPLVIAAIVEKAAIKSTDVVLEIGPGTGNLT</sequence>
<evidence type="ECO:0000256" key="9">
    <source>
        <dbReference type="SAM" id="MobiDB-lite"/>
    </source>
</evidence>
<reference evidence="10" key="2">
    <citation type="submission" date="2014-07" db="EMBL/GenBank/DDBJ databases">
        <authorList>
            <person name="Hull J."/>
        </authorList>
    </citation>
    <scope>NUCLEOTIDE SEQUENCE</scope>
</reference>
<dbReference type="SUPFAM" id="SSF53335">
    <property type="entry name" value="S-adenosyl-L-methionine-dependent methyltransferases"/>
    <property type="match status" value="1"/>
</dbReference>
<keyword evidence="2 7" id="KW-0808">Transferase</keyword>
<dbReference type="PANTHER" id="PTHR11727:SF7">
    <property type="entry name" value="DIMETHYLADENOSINE TRANSFERASE-RELATED"/>
    <property type="match status" value="1"/>
</dbReference>
<keyword evidence="8" id="KW-0698">rRNA processing</keyword>
<comment type="function">
    <text evidence="6">Specifically dimethylates two adjacent adenosines in the loop of a conserved hairpin near the 3'-end of 18S rRNA in the 40S particle. Involved in the pre-rRNA processing steps leading to small-subunit rRNA production independently of its RNA-modifying catalytic activity. Part of the small subunit (SSU) processome, first precursor of the small eukaryotic ribosomal subunit. During the assembly of the SSU processome in the nucleolus, many ribosome biogenesis factors, an RNA chaperone and ribosomal proteins associate with the nascent pre-rRNA and work in concert to generate RNA folding, modifications, rearrangements and cleavage as well as targeted degradation of pre-ribosomal RNA by the RNA exosome.</text>
</comment>
<dbReference type="Pfam" id="PF00398">
    <property type="entry name" value="RrnaAD"/>
    <property type="match status" value="1"/>
</dbReference>
<dbReference type="InterPro" id="IPR001737">
    <property type="entry name" value="KsgA/Erm"/>
</dbReference>
<feature type="binding site" evidence="7">
    <location>
        <position position="88"/>
    </location>
    <ligand>
        <name>S-adenosyl-L-methionine</name>
        <dbReference type="ChEBI" id="CHEBI:59789"/>
    </ligand>
</feature>
<proteinExistence type="inferred from homology"/>
<dbReference type="EMBL" id="GDHC01001832">
    <property type="protein sequence ID" value="JAQ16797.1"/>
    <property type="molecule type" value="Transcribed_RNA"/>
</dbReference>
<keyword evidence="1 7" id="KW-0489">Methyltransferase</keyword>
<dbReference type="GO" id="GO:0003723">
    <property type="term" value="F:RNA binding"/>
    <property type="evidence" value="ECO:0007669"/>
    <property type="project" value="UniProtKB-UniRule"/>
</dbReference>
<keyword evidence="4 7" id="KW-0694">RNA-binding</keyword>